<dbReference type="Proteomes" id="UP001632037">
    <property type="component" value="Unassembled WGS sequence"/>
</dbReference>
<proteinExistence type="predicted"/>
<keyword evidence="1" id="KW-0732">Signal</keyword>
<evidence type="ECO:0000256" key="1">
    <source>
        <dbReference type="SAM" id="SignalP"/>
    </source>
</evidence>
<feature type="domain" description="Selenoprotein F/M" evidence="2">
    <location>
        <begin position="82"/>
        <end position="134"/>
    </location>
</feature>
<accession>A0ABD3EUE4</accession>
<reference evidence="3 4" key="1">
    <citation type="submission" date="2024-09" db="EMBL/GenBank/DDBJ databases">
        <title>Genome sequencing and assembly of Phytophthora oleae, isolate VK10A, causative agent of rot of olive drupes.</title>
        <authorList>
            <person name="Conti Taguali S."/>
            <person name="Riolo M."/>
            <person name="La Spada F."/>
            <person name="Cacciola S.O."/>
            <person name="Dionisio G."/>
        </authorList>
    </citation>
    <scope>NUCLEOTIDE SEQUENCE [LARGE SCALE GENOMIC DNA]</scope>
    <source>
        <strain evidence="3 4">VK10A</strain>
    </source>
</reference>
<dbReference type="AlphaFoldDB" id="A0ABD3EUE4"/>
<organism evidence="3 4">
    <name type="scientific">Phytophthora oleae</name>
    <dbReference type="NCBI Taxonomy" id="2107226"/>
    <lineage>
        <taxon>Eukaryota</taxon>
        <taxon>Sar</taxon>
        <taxon>Stramenopiles</taxon>
        <taxon>Oomycota</taxon>
        <taxon>Peronosporomycetes</taxon>
        <taxon>Peronosporales</taxon>
        <taxon>Peronosporaceae</taxon>
        <taxon>Phytophthora</taxon>
    </lineage>
</organism>
<dbReference type="InterPro" id="IPR038219">
    <property type="entry name" value="Sep15/SelM_sf"/>
</dbReference>
<evidence type="ECO:0000313" key="4">
    <source>
        <dbReference type="Proteomes" id="UP001632037"/>
    </source>
</evidence>
<dbReference type="Gene3D" id="3.40.30.50">
    <property type="entry name" value="Sep15/SelM thioredoxin-like domain, active-site redox motif"/>
    <property type="match status" value="1"/>
</dbReference>
<evidence type="ECO:0000313" key="3">
    <source>
        <dbReference type="EMBL" id="KAL3657650.1"/>
    </source>
</evidence>
<dbReference type="EMBL" id="JBIMZQ010000062">
    <property type="protein sequence ID" value="KAL3657650.1"/>
    <property type="molecule type" value="Genomic_DNA"/>
</dbReference>
<keyword evidence="4" id="KW-1185">Reference proteome</keyword>
<sequence>MRGCLLLLRVLLAVLALLVASIASQHTSSNPSTATCSAPVRTQLEAAPLSRHQQDLLKKLLPQPTSEQRAVRGELRAPFHIPCQLASFPHLQEFVGIMRQDELPSFEVKQFAQPPHLIFFDENQNVVQTIVVSPVWTAFELWDLIHESMTQ</sequence>
<gene>
    <name evidence="3" type="ORF">V7S43_017453</name>
</gene>
<dbReference type="Pfam" id="PF08806">
    <property type="entry name" value="Sep15_SelM"/>
    <property type="match status" value="1"/>
</dbReference>
<feature type="chain" id="PRO_5044749299" description="Selenoprotein F/M domain-containing protein" evidence="1">
    <location>
        <begin position="24"/>
        <end position="151"/>
    </location>
</feature>
<name>A0ABD3EUE4_9STRA</name>
<protein>
    <recommendedName>
        <fullName evidence="2">Selenoprotein F/M domain-containing protein</fullName>
    </recommendedName>
</protein>
<comment type="caution">
    <text evidence="3">The sequence shown here is derived from an EMBL/GenBank/DDBJ whole genome shotgun (WGS) entry which is preliminary data.</text>
</comment>
<evidence type="ECO:0000259" key="2">
    <source>
        <dbReference type="Pfam" id="PF08806"/>
    </source>
</evidence>
<dbReference type="InterPro" id="IPR014912">
    <property type="entry name" value="Sep15_SelM_dom"/>
</dbReference>
<feature type="signal peptide" evidence="1">
    <location>
        <begin position="1"/>
        <end position="23"/>
    </location>
</feature>